<dbReference type="SMART" id="SM00490">
    <property type="entry name" value="HELICc"/>
    <property type="match status" value="1"/>
</dbReference>
<dbReference type="SUPFAM" id="SSF52540">
    <property type="entry name" value="P-loop containing nucleoside triphosphate hydrolases"/>
    <property type="match status" value="1"/>
</dbReference>
<keyword evidence="4 12" id="KW-0347">Helicase</keyword>
<organism evidence="12 13">
    <name type="scientific">Tectimicrobiota bacterium</name>
    <dbReference type="NCBI Taxonomy" id="2528274"/>
    <lineage>
        <taxon>Bacteria</taxon>
        <taxon>Pseudomonadati</taxon>
        <taxon>Nitrospinota/Tectimicrobiota group</taxon>
        <taxon>Candidatus Tectimicrobiota</taxon>
    </lineage>
</organism>
<dbReference type="SMART" id="SM00487">
    <property type="entry name" value="DEXDc"/>
    <property type="match status" value="1"/>
</dbReference>
<evidence type="ECO:0000313" key="12">
    <source>
        <dbReference type="EMBL" id="MBI2876219.1"/>
    </source>
</evidence>
<dbReference type="EC" id="5.6.2.4" evidence="8"/>
<dbReference type="GO" id="GO:0016787">
    <property type="term" value="F:hydrolase activity"/>
    <property type="evidence" value="ECO:0007669"/>
    <property type="project" value="UniProtKB-KW"/>
</dbReference>
<gene>
    <name evidence="12" type="ORF">HYY20_04995</name>
</gene>
<accession>A0A932CN86</accession>
<dbReference type="Pfam" id="PF13625">
    <property type="entry name" value="Helicase_C_3"/>
    <property type="match status" value="1"/>
</dbReference>
<evidence type="ECO:0000313" key="13">
    <source>
        <dbReference type="Proteomes" id="UP000769766"/>
    </source>
</evidence>
<evidence type="ECO:0000256" key="1">
    <source>
        <dbReference type="ARBA" id="ARBA00006637"/>
    </source>
</evidence>
<keyword evidence="3" id="KW-0378">Hydrolase</keyword>
<evidence type="ECO:0000256" key="5">
    <source>
        <dbReference type="ARBA" id="ARBA00022840"/>
    </source>
</evidence>
<reference evidence="12" key="1">
    <citation type="submission" date="2020-07" db="EMBL/GenBank/DDBJ databases">
        <title>Huge and variable diversity of episymbiotic CPR bacteria and DPANN archaea in groundwater ecosystems.</title>
        <authorList>
            <person name="He C.Y."/>
            <person name="Keren R."/>
            <person name="Whittaker M."/>
            <person name="Farag I.F."/>
            <person name="Doudna J."/>
            <person name="Cate J.H.D."/>
            <person name="Banfield J.F."/>
        </authorList>
    </citation>
    <scope>NUCLEOTIDE SEQUENCE</scope>
    <source>
        <strain evidence="12">NC_groundwater_672_Ag_B-0.1um_62_36</strain>
    </source>
</reference>
<dbReference type="Proteomes" id="UP000769766">
    <property type="component" value="Unassembled WGS sequence"/>
</dbReference>
<dbReference type="InterPro" id="IPR001650">
    <property type="entry name" value="Helicase_C-like"/>
</dbReference>
<dbReference type="InterPro" id="IPR006935">
    <property type="entry name" value="Helicase/UvrB_N"/>
</dbReference>
<evidence type="ECO:0000256" key="8">
    <source>
        <dbReference type="ARBA" id="ARBA00034808"/>
    </source>
</evidence>
<evidence type="ECO:0000259" key="10">
    <source>
        <dbReference type="PROSITE" id="PS51192"/>
    </source>
</evidence>
<sequence length="553" mass="62824">MQNPLIIQSDHTVLLEVESPLYETVRDGLIGFAELVKSPEHIHTYRITPLSLWNAASAGLSAERITEFLSTYTKYEIPPNVLYSIRDYTSRYGRLKLLKEDGNRLLLFSEDPTSILEVLHQRSVTPFLRRQIGPNHIEIVPERRGHLKQALIKVGMPVEDLAGYIEGSPLAFQLQGVARSGLPFRLRAYQQAAAEVFHAGGRSSGGSGIIVLPCGAGKTIVGMAVMEKVGAYTLVLSTNISALRQWRTELLDKTDLSEELIGEYSGDQKEIRPITLTTYQILTYRKNKQAEFLHFRLFNEQDWGLIVYDEVHLLPAPVFRVAAEVQSRRRLGLTATLVREDGREDDVFSLIGPKKLDIPWKELEKQGWIAEAHCQEIRVPMDHDARLEYVTAPPREKYRVAATNPRKLPVIERLLARHWNDNVLVIGQYIEQLESIARELGCPIITGKTPQRERELLYDRFRRGEIKVLIVSKVANFAIDLPDANVAIQISGTFGSRQEEAQRLGRILRPKAGENQARFYTIVSRDTQDQDYALNRQLFLTEQGYEYEIAQDG</sequence>
<dbReference type="NCBIfam" id="NF045503">
    <property type="entry name" value="repair_heli_XPB"/>
    <property type="match status" value="1"/>
</dbReference>
<dbReference type="Gene3D" id="3.40.50.300">
    <property type="entry name" value="P-loop containing nucleotide triphosphate hydrolases"/>
    <property type="match status" value="2"/>
</dbReference>
<dbReference type="InterPro" id="IPR027417">
    <property type="entry name" value="P-loop_NTPase"/>
</dbReference>
<dbReference type="InterPro" id="IPR014001">
    <property type="entry name" value="Helicase_ATP-bd"/>
</dbReference>
<evidence type="ECO:0000256" key="2">
    <source>
        <dbReference type="ARBA" id="ARBA00022741"/>
    </source>
</evidence>
<dbReference type="InterPro" id="IPR050615">
    <property type="entry name" value="ATP-dep_DNA_Helicase"/>
</dbReference>
<dbReference type="EMBL" id="JACPRF010000155">
    <property type="protein sequence ID" value="MBI2876219.1"/>
    <property type="molecule type" value="Genomic_DNA"/>
</dbReference>
<dbReference type="InterPro" id="IPR032830">
    <property type="entry name" value="XPB/Ssl2_N"/>
</dbReference>
<dbReference type="PROSITE" id="PS51192">
    <property type="entry name" value="HELICASE_ATP_BIND_1"/>
    <property type="match status" value="1"/>
</dbReference>
<comment type="caution">
    <text evidence="12">The sequence shown here is derived from an EMBL/GenBank/DDBJ whole genome shotgun (WGS) entry which is preliminary data.</text>
</comment>
<protein>
    <recommendedName>
        <fullName evidence="8">DNA 3'-5' helicase</fullName>
        <ecNumber evidence="8">5.6.2.4</ecNumber>
    </recommendedName>
</protein>
<evidence type="ECO:0000256" key="4">
    <source>
        <dbReference type="ARBA" id="ARBA00022806"/>
    </source>
</evidence>
<dbReference type="PANTHER" id="PTHR11274">
    <property type="entry name" value="RAD25/XP-B DNA REPAIR HELICASE"/>
    <property type="match status" value="1"/>
</dbReference>
<dbReference type="PROSITE" id="PS51194">
    <property type="entry name" value="HELICASE_CTER"/>
    <property type="match status" value="1"/>
</dbReference>
<feature type="domain" description="Helicase C-terminal" evidence="11">
    <location>
        <begin position="410"/>
        <end position="553"/>
    </location>
</feature>
<dbReference type="GO" id="GO:0005524">
    <property type="term" value="F:ATP binding"/>
    <property type="evidence" value="ECO:0007669"/>
    <property type="project" value="UniProtKB-KW"/>
</dbReference>
<comment type="catalytic activity">
    <reaction evidence="9">
        <text>ATP + H2O = ADP + phosphate + H(+)</text>
        <dbReference type="Rhea" id="RHEA:13065"/>
        <dbReference type="ChEBI" id="CHEBI:15377"/>
        <dbReference type="ChEBI" id="CHEBI:15378"/>
        <dbReference type="ChEBI" id="CHEBI:30616"/>
        <dbReference type="ChEBI" id="CHEBI:43474"/>
        <dbReference type="ChEBI" id="CHEBI:456216"/>
        <dbReference type="EC" id="5.6.2.4"/>
    </reaction>
</comment>
<evidence type="ECO:0000256" key="6">
    <source>
        <dbReference type="ARBA" id="ARBA00023235"/>
    </source>
</evidence>
<proteinExistence type="inferred from homology"/>
<dbReference type="AlphaFoldDB" id="A0A932CN86"/>
<dbReference type="PANTHER" id="PTHR11274:SF0">
    <property type="entry name" value="GENERAL TRANSCRIPTION AND DNA REPAIR FACTOR IIH HELICASE SUBUNIT XPB"/>
    <property type="match status" value="1"/>
</dbReference>
<comment type="similarity">
    <text evidence="1">Belongs to the helicase family. RAD25/XPB subfamily.</text>
</comment>
<dbReference type="GO" id="GO:0003677">
    <property type="term" value="F:DNA binding"/>
    <property type="evidence" value="ECO:0007669"/>
    <property type="project" value="InterPro"/>
</dbReference>
<keyword evidence="2" id="KW-0547">Nucleotide-binding</keyword>
<evidence type="ECO:0000256" key="7">
    <source>
        <dbReference type="ARBA" id="ARBA00034617"/>
    </source>
</evidence>
<evidence type="ECO:0000256" key="3">
    <source>
        <dbReference type="ARBA" id="ARBA00022801"/>
    </source>
</evidence>
<keyword evidence="6" id="KW-0413">Isomerase</keyword>
<dbReference type="CDD" id="cd18789">
    <property type="entry name" value="SF2_C_XPB"/>
    <property type="match status" value="1"/>
</dbReference>
<dbReference type="Pfam" id="PF16203">
    <property type="entry name" value="ERCC3_RAD25_C"/>
    <property type="match status" value="1"/>
</dbReference>
<evidence type="ECO:0000256" key="9">
    <source>
        <dbReference type="ARBA" id="ARBA00048988"/>
    </source>
</evidence>
<dbReference type="GO" id="GO:0043138">
    <property type="term" value="F:3'-5' DNA helicase activity"/>
    <property type="evidence" value="ECO:0007669"/>
    <property type="project" value="UniProtKB-EC"/>
</dbReference>
<comment type="catalytic activity">
    <reaction evidence="7">
        <text>Couples ATP hydrolysis with the unwinding of duplex DNA by translocating in the 3'-5' direction.</text>
        <dbReference type="EC" id="5.6.2.4"/>
    </reaction>
</comment>
<keyword evidence="5" id="KW-0067">ATP-binding</keyword>
<dbReference type="InterPro" id="IPR032438">
    <property type="entry name" value="ERCC3_RAD25_C"/>
</dbReference>
<evidence type="ECO:0000259" key="11">
    <source>
        <dbReference type="PROSITE" id="PS51194"/>
    </source>
</evidence>
<name>A0A932CN86_UNCTE</name>
<dbReference type="PRINTS" id="PR00851">
    <property type="entry name" value="XRODRMPGMNTB"/>
</dbReference>
<feature type="domain" description="Helicase ATP-binding" evidence="10">
    <location>
        <begin position="199"/>
        <end position="355"/>
    </location>
</feature>
<dbReference type="Pfam" id="PF04851">
    <property type="entry name" value="ResIII"/>
    <property type="match status" value="1"/>
</dbReference>